<proteinExistence type="predicted"/>
<accession>A0A8J3AP00</accession>
<dbReference type="RefSeq" id="WP_088002379.1">
    <property type="nucleotide sequence ID" value="NZ_JBNKIJ010000007.1"/>
</dbReference>
<name>A0A8J3AP00_9BACI</name>
<organism evidence="1 2">
    <name type="scientific">Gottfriedia solisilvae</name>
    <dbReference type="NCBI Taxonomy" id="1516104"/>
    <lineage>
        <taxon>Bacteria</taxon>
        <taxon>Bacillati</taxon>
        <taxon>Bacillota</taxon>
        <taxon>Bacilli</taxon>
        <taxon>Bacillales</taxon>
        <taxon>Bacillaceae</taxon>
        <taxon>Gottfriedia</taxon>
    </lineage>
</organism>
<gene>
    <name evidence="1" type="ORF">GCM10007380_36400</name>
</gene>
<sequence length="75" mass="8760">MAYKYNQKALRIYFQSLNSLYLLIDSPNVQISFKNEKVYIYHAQKIRARMLFNEINNVKMQVKTSILIANIGGTS</sequence>
<comment type="caution">
    <text evidence="1">The sequence shown here is derived from an EMBL/GenBank/DDBJ whole genome shotgun (WGS) entry which is preliminary data.</text>
</comment>
<dbReference type="AlphaFoldDB" id="A0A8J3AP00"/>
<dbReference type="Proteomes" id="UP000626244">
    <property type="component" value="Unassembled WGS sequence"/>
</dbReference>
<reference evidence="2" key="1">
    <citation type="journal article" date="2019" name="Int. J. Syst. Evol. Microbiol.">
        <title>The Global Catalogue of Microorganisms (GCM) 10K type strain sequencing project: providing services to taxonomists for standard genome sequencing and annotation.</title>
        <authorList>
            <consortium name="The Broad Institute Genomics Platform"/>
            <consortium name="The Broad Institute Genome Sequencing Center for Infectious Disease"/>
            <person name="Wu L."/>
            <person name="Ma J."/>
        </authorList>
    </citation>
    <scope>NUCLEOTIDE SEQUENCE [LARGE SCALE GENOMIC DNA]</scope>
    <source>
        <strain evidence="2">CGMCC 1.14993</strain>
    </source>
</reference>
<evidence type="ECO:0000313" key="2">
    <source>
        <dbReference type="Proteomes" id="UP000626244"/>
    </source>
</evidence>
<protein>
    <submittedName>
        <fullName evidence="1">Uncharacterized protein</fullName>
    </submittedName>
</protein>
<dbReference type="EMBL" id="BMHB01000003">
    <property type="protein sequence ID" value="GGI17129.1"/>
    <property type="molecule type" value="Genomic_DNA"/>
</dbReference>
<keyword evidence="2" id="KW-1185">Reference proteome</keyword>
<evidence type="ECO:0000313" key="1">
    <source>
        <dbReference type="EMBL" id="GGI17129.1"/>
    </source>
</evidence>